<dbReference type="HOGENOM" id="CLU_026016_2_2_1"/>
<reference evidence="10 11" key="1">
    <citation type="journal article" date="2011" name="Proc. Natl. Acad. Sci. U.S.A.">
        <title>Evolutionary erosion of yeast sex chromosomes by mating-type switching accidents.</title>
        <authorList>
            <person name="Gordon J.L."/>
            <person name="Armisen D."/>
            <person name="Proux-Wera E."/>
            <person name="Oheigeartaigh S.S."/>
            <person name="Byrne K.P."/>
            <person name="Wolfe K.H."/>
        </authorList>
    </citation>
    <scope>NUCLEOTIDE SEQUENCE [LARGE SCALE GENOMIC DNA]</scope>
    <source>
        <strain evidence="11">ATCC 22294 / BCRC 22015 / CBS 2517 / CECT 1963 / NBRC 1671 / NRRL Y-8276</strain>
    </source>
</reference>
<organism evidence="10 11">
    <name type="scientific">Kazachstania africana (strain ATCC 22294 / BCRC 22015 / CBS 2517 / CECT 1963 / NBRC 1671 / NRRL Y-8276)</name>
    <name type="common">Yeast</name>
    <name type="synonym">Kluyveromyces africanus</name>
    <dbReference type="NCBI Taxonomy" id="1071382"/>
    <lineage>
        <taxon>Eukaryota</taxon>
        <taxon>Fungi</taxon>
        <taxon>Dikarya</taxon>
        <taxon>Ascomycota</taxon>
        <taxon>Saccharomycotina</taxon>
        <taxon>Saccharomycetes</taxon>
        <taxon>Saccharomycetales</taxon>
        <taxon>Saccharomycetaceae</taxon>
        <taxon>Kazachstania</taxon>
    </lineage>
</organism>
<dbReference type="PIRSF" id="PIRSF002744">
    <property type="entry name" value="Pur-cyt_permease"/>
    <property type="match status" value="1"/>
</dbReference>
<dbReference type="GO" id="GO:0015205">
    <property type="term" value="F:nucleobase transmembrane transporter activity"/>
    <property type="evidence" value="ECO:0007669"/>
    <property type="project" value="TreeGrafter"/>
</dbReference>
<keyword evidence="3 8" id="KW-0813">Transport</keyword>
<feature type="transmembrane region" description="Helical" evidence="9">
    <location>
        <begin position="285"/>
        <end position="310"/>
    </location>
</feature>
<evidence type="ECO:0000256" key="3">
    <source>
        <dbReference type="ARBA" id="ARBA00022448"/>
    </source>
</evidence>
<dbReference type="KEGG" id="kaf:KAFR_0L00840"/>
<proteinExistence type="inferred from homology"/>
<dbReference type="RefSeq" id="XP_003959827.1">
    <property type="nucleotide sequence ID" value="XM_003959778.1"/>
</dbReference>
<feature type="transmembrane region" description="Helical" evidence="9">
    <location>
        <begin position="105"/>
        <end position="127"/>
    </location>
</feature>
<dbReference type="InterPro" id="IPR001248">
    <property type="entry name" value="Pur-cyt_permease"/>
</dbReference>
<evidence type="ECO:0000256" key="9">
    <source>
        <dbReference type="SAM" id="Phobius"/>
    </source>
</evidence>
<keyword evidence="4" id="KW-0597">Phosphoprotein</keyword>
<evidence type="ECO:0000256" key="5">
    <source>
        <dbReference type="ARBA" id="ARBA00022692"/>
    </source>
</evidence>
<evidence type="ECO:0000313" key="10">
    <source>
        <dbReference type="EMBL" id="CCF60692.1"/>
    </source>
</evidence>
<keyword evidence="11" id="KW-1185">Reference proteome</keyword>
<evidence type="ECO:0000256" key="4">
    <source>
        <dbReference type="ARBA" id="ARBA00022553"/>
    </source>
</evidence>
<feature type="transmembrane region" description="Helical" evidence="9">
    <location>
        <begin position="250"/>
        <end position="273"/>
    </location>
</feature>
<dbReference type="GO" id="GO:0005886">
    <property type="term" value="C:plasma membrane"/>
    <property type="evidence" value="ECO:0007669"/>
    <property type="project" value="TreeGrafter"/>
</dbReference>
<evidence type="ECO:0008006" key="12">
    <source>
        <dbReference type="Google" id="ProtNLM"/>
    </source>
</evidence>
<feature type="transmembrane region" description="Helical" evidence="9">
    <location>
        <begin position="450"/>
        <end position="469"/>
    </location>
</feature>
<keyword evidence="6 9" id="KW-1133">Transmembrane helix</keyword>
<feature type="transmembrane region" description="Helical" evidence="9">
    <location>
        <begin position="184"/>
        <end position="203"/>
    </location>
</feature>
<dbReference type="OrthoDB" id="2116389at2759"/>
<keyword evidence="7 8" id="KW-0472">Membrane</keyword>
<comment type="subcellular location">
    <subcellularLocation>
        <location evidence="1">Membrane</location>
        <topology evidence="1">Multi-pass membrane protein</topology>
    </subcellularLocation>
</comment>
<dbReference type="FunFam" id="1.10.4160.10:FF:000002">
    <property type="entry name" value="Purine-cytosine permease fcyB"/>
    <property type="match status" value="1"/>
</dbReference>
<dbReference type="AlphaFoldDB" id="H2B242"/>
<evidence type="ECO:0000313" key="11">
    <source>
        <dbReference type="Proteomes" id="UP000005220"/>
    </source>
</evidence>
<gene>
    <name evidence="10" type="primary">KAFR0L00840</name>
    <name evidence="10" type="ORF">KAFR_0L00840</name>
</gene>
<dbReference type="InterPro" id="IPR026030">
    <property type="entry name" value="Pur-cyt_permease_Fcy2/21/22"/>
</dbReference>
<feature type="transmembrane region" description="Helical" evidence="9">
    <location>
        <begin position="380"/>
        <end position="400"/>
    </location>
</feature>
<dbReference type="GO" id="GO:0000329">
    <property type="term" value="C:fungal-type vacuole membrane"/>
    <property type="evidence" value="ECO:0007669"/>
    <property type="project" value="TreeGrafter"/>
</dbReference>
<protein>
    <recommendedName>
        <fullName evidence="12">Purine-cytosine permease</fullName>
    </recommendedName>
</protein>
<dbReference type="InParanoid" id="H2B242"/>
<dbReference type="Gene3D" id="1.10.4160.10">
    <property type="entry name" value="Hydantoin permease"/>
    <property type="match status" value="1"/>
</dbReference>
<feature type="transmembrane region" description="Helical" evidence="9">
    <location>
        <begin position="412"/>
        <end position="430"/>
    </location>
</feature>
<evidence type="ECO:0000256" key="2">
    <source>
        <dbReference type="ARBA" id="ARBA00008974"/>
    </source>
</evidence>
<name>H2B242_KAZAF</name>
<feature type="transmembrane region" description="Helical" evidence="9">
    <location>
        <begin position="74"/>
        <end position="93"/>
    </location>
</feature>
<dbReference type="EMBL" id="HE650832">
    <property type="protein sequence ID" value="CCF60692.1"/>
    <property type="molecule type" value="Genomic_DNA"/>
</dbReference>
<comment type="similarity">
    <text evidence="2 8">Belongs to the purine-cytosine permease (2.A.39) family.</text>
</comment>
<evidence type="ECO:0000256" key="8">
    <source>
        <dbReference type="PIRNR" id="PIRNR002744"/>
    </source>
</evidence>
<dbReference type="Proteomes" id="UP000005220">
    <property type="component" value="Chromosome 12"/>
</dbReference>
<dbReference type="GeneID" id="13886900"/>
<sequence length="516" mass="57006">MPESEIQDLEKIVGNKHLDGTVSKTEFSSKSESIATEESSLFLHTWISNLNAETHGIDPVTDDLKTDTSVLHPANMWFSANLVLSCLTTGALGPPVYGLNFGASALTIIFFNMIGVLPVAYFSIFGAKLGLRQMVLSRYFMGYWTGRFFSLVNVISCVGWCVLNTICSAQVLNMVNQNGHQCPLWAGCLIILGGTVLVTFFGYKVIHNYERWSWIPNFAIFLILIARMKMSGNFTNGDWTSGPTTAGNVLSFGCAVYGYAAAWATYAADYTVYMPRNTSKMKIFIFLYMGLFIALVFSMMLGAALAMGTYTDSIWSEYYNNNGIGGLIYCVLVRKSLHGFGEFCCVVFALSTIANNCPNMYTIALSVQATWEPLAKLPRAFWTVAGNCAALAIAIPACYYYESFLEYFMNTVAYYSAIYISLGLAEHFIFRRNDFRNYNIEDWNNPSKLPLGIASAIALFVGAFGVALGMNETFWTGEIGRLIGENGGDIGLELGGSWAFIVYVAVRPLELKYVGR</sequence>
<dbReference type="PANTHER" id="PTHR31806">
    <property type="entry name" value="PURINE-CYTOSINE PERMEASE FCY2-RELATED"/>
    <property type="match status" value="1"/>
</dbReference>
<accession>H2B242</accession>
<dbReference type="eggNOG" id="ENOG502QQ8Y">
    <property type="taxonomic scope" value="Eukaryota"/>
</dbReference>
<dbReference type="PANTHER" id="PTHR31806:SF1">
    <property type="entry name" value="PURINE-CYTOSINE PERMEASE FCY2-RELATED"/>
    <property type="match status" value="1"/>
</dbReference>
<dbReference type="Pfam" id="PF02133">
    <property type="entry name" value="Transp_cyt_pur"/>
    <property type="match status" value="1"/>
</dbReference>
<evidence type="ECO:0000256" key="6">
    <source>
        <dbReference type="ARBA" id="ARBA00022989"/>
    </source>
</evidence>
<dbReference type="GO" id="GO:0015856">
    <property type="term" value="P:cytosine transport"/>
    <property type="evidence" value="ECO:0007669"/>
    <property type="project" value="UniProtKB-ARBA"/>
</dbReference>
<keyword evidence="5 9" id="KW-0812">Transmembrane</keyword>
<feature type="transmembrane region" description="Helical" evidence="9">
    <location>
        <begin position="212"/>
        <end position="230"/>
    </location>
</feature>
<feature type="transmembrane region" description="Helical" evidence="9">
    <location>
        <begin position="148"/>
        <end position="172"/>
    </location>
</feature>
<evidence type="ECO:0000256" key="1">
    <source>
        <dbReference type="ARBA" id="ARBA00004141"/>
    </source>
</evidence>
<evidence type="ECO:0000256" key="7">
    <source>
        <dbReference type="ARBA" id="ARBA00023136"/>
    </source>
</evidence>